<accession>A0AA87Z5F3</accession>
<evidence type="ECO:0000256" key="1">
    <source>
        <dbReference type="SAM" id="MobiDB-lite"/>
    </source>
</evidence>
<protein>
    <recommendedName>
        <fullName evidence="5">Retrotransposon gag domain-containing protein</fullName>
    </recommendedName>
</protein>
<sequence length="261" mass="30172">MPPIRGSSSEDTLLSELGAKITAAFRRARPDHYNGETHPGDWLHHIESLCSSCGITRGAWSRLAVIQLRGAARHWWESIGQDLNLIHWRDFRRNITEYFVGPFLYRERRAELTYTQGRRFFTRAAAWAPIHGESMQEYKRRFEDDFLVECPYELRQEDACELFWKGVPHEIRALVYFPRPYPDYDHLCSEVIYAEMHLKADRVNTPPTRELENVEDASSHVEASVPHQPEAVGDDDAHIGSEEEDPTEVFSEGEDDETDGP</sequence>
<evidence type="ECO:0000313" key="4">
    <source>
        <dbReference type="Proteomes" id="UP001187192"/>
    </source>
</evidence>
<name>A0AA87Z5F3_FICCA</name>
<dbReference type="Proteomes" id="UP001187192">
    <property type="component" value="Unassembled WGS sequence"/>
</dbReference>
<proteinExistence type="predicted"/>
<evidence type="ECO:0008006" key="5">
    <source>
        <dbReference type="Google" id="ProtNLM"/>
    </source>
</evidence>
<gene>
    <name evidence="2" type="ORF">TIFTF001_047656</name>
    <name evidence="3" type="ORF">TIFTF001_047658</name>
</gene>
<dbReference type="EMBL" id="BTGU01005527">
    <property type="protein sequence ID" value="GMN24653.1"/>
    <property type="molecule type" value="Genomic_DNA"/>
</dbReference>
<comment type="caution">
    <text evidence="3">The sequence shown here is derived from an EMBL/GenBank/DDBJ whole genome shotgun (WGS) entry which is preliminary data.</text>
</comment>
<organism evidence="3 4">
    <name type="scientific">Ficus carica</name>
    <name type="common">Common fig</name>
    <dbReference type="NCBI Taxonomy" id="3494"/>
    <lineage>
        <taxon>Eukaryota</taxon>
        <taxon>Viridiplantae</taxon>
        <taxon>Streptophyta</taxon>
        <taxon>Embryophyta</taxon>
        <taxon>Tracheophyta</taxon>
        <taxon>Spermatophyta</taxon>
        <taxon>Magnoliopsida</taxon>
        <taxon>eudicotyledons</taxon>
        <taxon>Gunneridae</taxon>
        <taxon>Pentapetalae</taxon>
        <taxon>rosids</taxon>
        <taxon>fabids</taxon>
        <taxon>Rosales</taxon>
        <taxon>Moraceae</taxon>
        <taxon>Ficeae</taxon>
        <taxon>Ficus</taxon>
    </lineage>
</organism>
<keyword evidence="4" id="KW-1185">Reference proteome</keyword>
<evidence type="ECO:0000313" key="3">
    <source>
        <dbReference type="EMBL" id="GMN24675.1"/>
    </source>
</evidence>
<dbReference type="EMBL" id="BTGU01005528">
    <property type="protein sequence ID" value="GMN24675.1"/>
    <property type="molecule type" value="Genomic_DNA"/>
</dbReference>
<feature type="compositionally biased region" description="Acidic residues" evidence="1">
    <location>
        <begin position="242"/>
        <end position="261"/>
    </location>
</feature>
<evidence type="ECO:0000313" key="2">
    <source>
        <dbReference type="EMBL" id="GMN24653.1"/>
    </source>
</evidence>
<reference evidence="3" key="1">
    <citation type="submission" date="2023-07" db="EMBL/GenBank/DDBJ databases">
        <title>draft genome sequence of fig (Ficus carica).</title>
        <authorList>
            <person name="Takahashi T."/>
            <person name="Nishimura K."/>
        </authorList>
    </citation>
    <scope>NUCLEOTIDE SEQUENCE</scope>
</reference>
<feature type="region of interest" description="Disordered" evidence="1">
    <location>
        <begin position="204"/>
        <end position="261"/>
    </location>
</feature>
<dbReference type="AlphaFoldDB" id="A0AA87Z5F3"/>